<evidence type="ECO:0000259" key="2">
    <source>
        <dbReference type="Pfam" id="PF05206"/>
    </source>
</evidence>
<comment type="catalytic activity">
    <reaction evidence="1">
        <text>cytidine(4) in tRNA(Gly)(GCC) + S-adenosyl-L-methionine = 2'-O-methylcytidine(4) in tRNA(Gly)(GCC) + S-adenosyl-L-homocysteine + H(+)</text>
        <dbReference type="Rhea" id="RHEA:43192"/>
        <dbReference type="Rhea" id="RHEA-COMP:10399"/>
        <dbReference type="Rhea" id="RHEA-COMP:10400"/>
        <dbReference type="ChEBI" id="CHEBI:15378"/>
        <dbReference type="ChEBI" id="CHEBI:57856"/>
        <dbReference type="ChEBI" id="CHEBI:59789"/>
        <dbReference type="ChEBI" id="CHEBI:74495"/>
        <dbReference type="ChEBI" id="CHEBI:82748"/>
        <dbReference type="EC" id="2.1.1.225"/>
    </reaction>
</comment>
<dbReference type="AlphaFoldDB" id="A0A836GM71"/>
<keyword evidence="1" id="KW-0479">Metal-binding</keyword>
<sequence length="559" mass="62491">MWRTCRWMQCCSTHVVRPTTAAEAALRAPPRNCVESTGIAQRTSGAGCHEPATLLATTVPRRRKLRCLRGAYHATRTVAQLLLPLLQPRRMCLGYRGMTDAMEVLATALEGSPVSPQHEGPLQDAQLQAIRSFATDAALTDLHHQLFNGSLCPREAYSLKATLWNEESVHSYQRALLAARKARLDAGKSFSCYEHLAEAGAVTRRIMCWDATNPQRCAAWARLIDLYTTFLPDRSHIHELENLPQEIAIGELLRETVERVRSEDQPSGHGFALDCVVDVGGGNGFLAAQAAERLQCDSVVIDPFFPAHSIDCCPRLWPDTAHRTRPATRRQRTLHRTMALFRDVRWSDAVPAAPARTALIAKHLCGSGVDEVLRHLEAQDCLPRILVLAPCCFQKISFDRYCDAAYLKQVMGIESEEALARVSRLTDWNMSCYQSHHERMLEQTEAARRGLRTSGRELICEAQRISEAAPPAARHAVDGRSTTSGAASFCRQRRSSPRSIVSSIACTHAFARLVEGLLNYGRVQWLRRRHYHVQLVQYVPDVVTPKNVCCLAIRQAHTR</sequence>
<comment type="similarity">
    <text evidence="1">Belongs to the methyltransferase TRM13 family.</text>
</comment>
<evidence type="ECO:0000313" key="3">
    <source>
        <dbReference type="EMBL" id="KAG5477706.1"/>
    </source>
</evidence>
<keyword evidence="1" id="KW-0949">S-adenosyl-L-methionine</keyword>
<dbReference type="PANTHER" id="PTHR12998:SF1">
    <property type="entry name" value="TRNA:M(4)X MODIFICATION ENZYME TRM13"/>
    <property type="match status" value="1"/>
</dbReference>
<dbReference type="PANTHER" id="PTHR12998">
    <property type="entry name" value="TRNA:M(4)X MODIFICATION ENZYME TRM13 HOMOLOG"/>
    <property type="match status" value="1"/>
</dbReference>
<dbReference type="Proteomes" id="UP000673552">
    <property type="component" value="Unassembled WGS sequence"/>
</dbReference>
<dbReference type="EMBL" id="JAFEUZ010000024">
    <property type="protein sequence ID" value="KAG5477706.1"/>
    <property type="molecule type" value="Genomic_DNA"/>
</dbReference>
<dbReference type="OrthoDB" id="258806at2759"/>
<accession>A0A836GM71</accession>
<name>A0A836GM71_9TRYP</name>
<dbReference type="GO" id="GO:0106050">
    <property type="term" value="F:tRNA 2'-O-methyltransferase activity"/>
    <property type="evidence" value="ECO:0007669"/>
    <property type="project" value="UniProtKB-UniRule"/>
</dbReference>
<comment type="catalytic activity">
    <reaction evidence="1">
        <text>adenosine(4) in tRNA(His) + S-adenosyl-L-methionine = 2'-O-methyladenosine(4) in tRNA(His) + S-adenosyl-L-homocysteine + H(+)</text>
        <dbReference type="Rhea" id="RHEA:43196"/>
        <dbReference type="Rhea" id="RHEA-COMP:10401"/>
        <dbReference type="Rhea" id="RHEA-COMP:10402"/>
        <dbReference type="ChEBI" id="CHEBI:15378"/>
        <dbReference type="ChEBI" id="CHEBI:57856"/>
        <dbReference type="ChEBI" id="CHEBI:59789"/>
        <dbReference type="ChEBI" id="CHEBI:74411"/>
        <dbReference type="ChEBI" id="CHEBI:74477"/>
        <dbReference type="EC" id="2.1.1.225"/>
    </reaction>
</comment>
<dbReference type="EC" id="2.1.1.225" evidence="1"/>
<dbReference type="GO" id="GO:0030488">
    <property type="term" value="P:tRNA methylation"/>
    <property type="evidence" value="ECO:0007669"/>
    <property type="project" value="InterPro"/>
</dbReference>
<reference evidence="4" key="2">
    <citation type="journal article" date="2021" name="Sci. Data">
        <title>Chromosome-scale genome sequencing, assembly and annotation of six genomes from subfamily Leishmaniinae.</title>
        <authorList>
            <person name="Almutairi H."/>
            <person name="Urbaniak M.D."/>
            <person name="Bates M.D."/>
            <person name="Jariyapan N."/>
            <person name="Kwakye-Nuako G."/>
            <person name="Thomaz Soccol V."/>
            <person name="Al-Salem W.S."/>
            <person name="Dillon R.J."/>
            <person name="Bates P.A."/>
            <person name="Gatherer D."/>
        </authorList>
    </citation>
    <scope>NUCLEOTIDE SEQUENCE [LARGE SCALE GENOMIC DNA]</scope>
</reference>
<comment type="function">
    <text evidence="1">tRNA methylase which 2'-O-methylates cytidine(4) in tRNA(Pro) and tRNA(Gly)(GCC), and adenosine(4) in tRNA(His).</text>
</comment>
<feature type="domain" description="Methyltransferase TRM13" evidence="2">
    <location>
        <begin position="332"/>
        <end position="552"/>
    </location>
</feature>
<dbReference type="Pfam" id="PF05206">
    <property type="entry name" value="TRM13"/>
    <property type="match status" value="1"/>
</dbReference>
<keyword evidence="1" id="KW-0819">tRNA processing</keyword>
<dbReference type="KEGG" id="lmat:92514993"/>
<evidence type="ECO:0000256" key="1">
    <source>
        <dbReference type="RuleBase" id="RU367103"/>
    </source>
</evidence>
<gene>
    <name evidence="3" type="ORF">LSCM1_05002</name>
</gene>
<keyword evidence="1" id="KW-0863">Zinc-finger</keyword>
<dbReference type="RefSeq" id="XP_067178344.1">
    <property type="nucleotide sequence ID" value="XM_067322481.1"/>
</dbReference>
<dbReference type="InterPro" id="IPR007871">
    <property type="entry name" value="Methyltransferase_TRM13"/>
</dbReference>
<keyword evidence="1" id="KW-0862">Zinc</keyword>
<keyword evidence="4" id="KW-1185">Reference proteome</keyword>
<comment type="caution">
    <text evidence="3">The sequence shown here is derived from an EMBL/GenBank/DDBJ whole genome shotgun (WGS) entry which is preliminary data.</text>
</comment>
<dbReference type="InterPro" id="IPR039044">
    <property type="entry name" value="Trm13"/>
</dbReference>
<organism evidence="3 4">
    <name type="scientific">Leishmania martiniquensis</name>
    <dbReference type="NCBI Taxonomy" id="1580590"/>
    <lineage>
        <taxon>Eukaryota</taxon>
        <taxon>Discoba</taxon>
        <taxon>Euglenozoa</taxon>
        <taxon>Kinetoplastea</taxon>
        <taxon>Metakinetoplastina</taxon>
        <taxon>Trypanosomatida</taxon>
        <taxon>Trypanosomatidae</taxon>
        <taxon>Leishmaniinae</taxon>
        <taxon>Leishmania</taxon>
    </lineage>
</organism>
<reference evidence="4" key="1">
    <citation type="journal article" date="2021" name="Microbiol. Resour. Announc.">
        <title>LGAAP: Leishmaniinae Genome Assembly and Annotation Pipeline.</title>
        <authorList>
            <person name="Almutairi H."/>
            <person name="Urbaniak M.D."/>
            <person name="Bates M.D."/>
            <person name="Jariyapan N."/>
            <person name="Kwakye-Nuako G."/>
            <person name="Thomaz-Soccol V."/>
            <person name="Al-Salem W.S."/>
            <person name="Dillon R.J."/>
            <person name="Bates P.A."/>
            <person name="Gatherer D."/>
        </authorList>
    </citation>
    <scope>NUCLEOTIDE SEQUENCE [LARGE SCALE GENOMIC DNA]</scope>
</reference>
<dbReference type="GeneID" id="92514993"/>
<keyword evidence="1" id="KW-0489">Methyltransferase</keyword>
<proteinExistence type="inferred from homology"/>
<dbReference type="GO" id="GO:0008270">
    <property type="term" value="F:zinc ion binding"/>
    <property type="evidence" value="ECO:0007669"/>
    <property type="project" value="UniProtKB-KW"/>
</dbReference>
<comment type="catalytic activity">
    <reaction evidence="1">
        <text>cytidine(4) in tRNA(Pro) + S-adenosyl-L-methionine = 2'-O-methylcytidine(4) in tRNA(Pro) + S-adenosyl-L-homocysteine + H(+)</text>
        <dbReference type="Rhea" id="RHEA:32767"/>
        <dbReference type="Rhea" id="RHEA-COMP:10397"/>
        <dbReference type="Rhea" id="RHEA-COMP:10398"/>
        <dbReference type="ChEBI" id="CHEBI:15378"/>
        <dbReference type="ChEBI" id="CHEBI:57856"/>
        <dbReference type="ChEBI" id="CHEBI:59789"/>
        <dbReference type="ChEBI" id="CHEBI:74495"/>
        <dbReference type="ChEBI" id="CHEBI:82748"/>
        <dbReference type="EC" id="2.1.1.225"/>
    </reaction>
</comment>
<keyword evidence="1" id="KW-0808">Transferase</keyword>
<evidence type="ECO:0000313" key="4">
    <source>
        <dbReference type="Proteomes" id="UP000673552"/>
    </source>
</evidence>
<protein>
    <recommendedName>
        <fullName evidence="1">tRNA:m(4)X modification enzyme TRM13</fullName>
        <ecNumber evidence="1">2.1.1.225</ecNumber>
    </recommendedName>
</protein>